<dbReference type="AlphaFoldDB" id="A0A5E4ZKY3"/>
<dbReference type="OrthoDB" id="9006712at2"/>
<dbReference type="EMBL" id="CABPSQ010000001">
    <property type="protein sequence ID" value="VVE61337.1"/>
    <property type="molecule type" value="Genomic_DNA"/>
</dbReference>
<organism evidence="2 3">
    <name type="scientific">Pandoraea captiosa</name>
    <dbReference type="NCBI Taxonomy" id="2508302"/>
    <lineage>
        <taxon>Bacteria</taxon>
        <taxon>Pseudomonadati</taxon>
        <taxon>Pseudomonadota</taxon>
        <taxon>Betaproteobacteria</taxon>
        <taxon>Burkholderiales</taxon>
        <taxon>Burkholderiaceae</taxon>
        <taxon>Pandoraea</taxon>
    </lineage>
</organism>
<keyword evidence="1" id="KW-0812">Transmembrane</keyword>
<feature type="transmembrane region" description="Helical" evidence="1">
    <location>
        <begin position="229"/>
        <end position="257"/>
    </location>
</feature>
<gene>
    <name evidence="2" type="ORF">PCA31118_00542</name>
</gene>
<dbReference type="Proteomes" id="UP000414136">
    <property type="component" value="Unassembled WGS sequence"/>
</dbReference>
<feature type="transmembrane region" description="Helical" evidence="1">
    <location>
        <begin position="191"/>
        <end position="217"/>
    </location>
</feature>
<name>A0A5E4ZKY3_9BURK</name>
<keyword evidence="3" id="KW-1185">Reference proteome</keyword>
<keyword evidence="1" id="KW-1133">Transmembrane helix</keyword>
<feature type="transmembrane region" description="Helical" evidence="1">
    <location>
        <begin position="26"/>
        <end position="45"/>
    </location>
</feature>
<evidence type="ECO:0000256" key="1">
    <source>
        <dbReference type="SAM" id="Phobius"/>
    </source>
</evidence>
<feature type="transmembrane region" description="Helical" evidence="1">
    <location>
        <begin position="110"/>
        <end position="134"/>
    </location>
</feature>
<evidence type="ECO:0008006" key="4">
    <source>
        <dbReference type="Google" id="ProtNLM"/>
    </source>
</evidence>
<keyword evidence="1" id="KW-0472">Membrane</keyword>
<accession>A0A5E4ZKY3</accession>
<dbReference type="RefSeq" id="WP_150622701.1">
    <property type="nucleotide sequence ID" value="NZ_CABPSQ010000001.1"/>
</dbReference>
<sequence length="274" mass="29265">MEPITFRQCFKGAWIDGLNALRNRPLLTITIAVVILVTLALGTSVKQLAADAAQTGMPAAYRLKLALVSLGIGFVNVVAFSTLAVHAVRYVVLGPEVARGTAWYRDVGRYVWTSIQIGIGFGVVSAAIMVIAVLTMRLSGEGNSSALAMTLLVLLICLGIFVAIRLSLILAQVGAGRSKRWRAAWQDTRGHFWSIFGTGLAIAVPVVVGALVILVVVELLVRMTGSTTVLVLAALILQAVISVVWMAVLCAGNGWIYHRYANRLLDLEGAPDDV</sequence>
<evidence type="ECO:0000313" key="2">
    <source>
        <dbReference type="EMBL" id="VVE61337.1"/>
    </source>
</evidence>
<feature type="transmembrane region" description="Helical" evidence="1">
    <location>
        <begin position="65"/>
        <end position="90"/>
    </location>
</feature>
<proteinExistence type="predicted"/>
<feature type="transmembrane region" description="Helical" evidence="1">
    <location>
        <begin position="146"/>
        <end position="171"/>
    </location>
</feature>
<evidence type="ECO:0000313" key="3">
    <source>
        <dbReference type="Proteomes" id="UP000414136"/>
    </source>
</evidence>
<protein>
    <recommendedName>
        <fullName evidence="4">Glycerophosphoryl diester phosphodiesterase membrane domain-containing protein</fullName>
    </recommendedName>
</protein>
<reference evidence="2 3" key="1">
    <citation type="submission" date="2019-08" db="EMBL/GenBank/DDBJ databases">
        <authorList>
            <person name="Peeters C."/>
        </authorList>
    </citation>
    <scope>NUCLEOTIDE SEQUENCE [LARGE SCALE GENOMIC DNA]</scope>
    <source>
        <strain evidence="2 3">LMG 31118</strain>
    </source>
</reference>